<dbReference type="SUPFAM" id="SSF52540">
    <property type="entry name" value="P-loop containing nucleoside triphosphate hydrolases"/>
    <property type="match status" value="1"/>
</dbReference>
<evidence type="ECO:0000313" key="4">
    <source>
        <dbReference type="Proteomes" id="UP001276659"/>
    </source>
</evidence>
<evidence type="ECO:0000259" key="2">
    <source>
        <dbReference type="Pfam" id="PF24800"/>
    </source>
</evidence>
<dbReference type="AlphaFoldDB" id="A0AAE0DHQ7"/>
<dbReference type="InterPro" id="IPR056119">
    <property type="entry name" value="DUF7702"/>
</dbReference>
<dbReference type="InterPro" id="IPR040632">
    <property type="entry name" value="Sulfotransfer_4"/>
</dbReference>
<keyword evidence="1" id="KW-0472">Membrane</keyword>
<dbReference type="PANTHER" id="PTHR36978:SF3">
    <property type="entry name" value="P-LOOP CONTAINING NUCLEOSIDE TRIPHOSPHATE HYDROLASE PROTEIN"/>
    <property type="match status" value="1"/>
</dbReference>
<accession>A0AAE0DHQ7</accession>
<dbReference type="Pfam" id="PF17784">
    <property type="entry name" value="Sulfotransfer_4"/>
    <property type="match status" value="1"/>
</dbReference>
<feature type="transmembrane region" description="Helical" evidence="1">
    <location>
        <begin position="51"/>
        <end position="75"/>
    </location>
</feature>
<keyword evidence="1" id="KW-1133">Transmembrane helix</keyword>
<evidence type="ECO:0000256" key="1">
    <source>
        <dbReference type="SAM" id="Phobius"/>
    </source>
</evidence>
<gene>
    <name evidence="3" type="ORF">OEA41_009527</name>
</gene>
<comment type="caution">
    <text evidence="3">The sequence shown here is derived from an EMBL/GenBank/DDBJ whole genome shotgun (WGS) entry which is preliminary data.</text>
</comment>
<reference evidence="3" key="1">
    <citation type="submission" date="2022-11" db="EMBL/GenBank/DDBJ databases">
        <title>Chromosomal genome sequence assembly and mating type (MAT) locus characterization of the leprose asexual lichenized fungus Lepraria neglecta (Nyl.) Erichsen.</title>
        <authorList>
            <person name="Allen J.L."/>
            <person name="Pfeffer B."/>
        </authorList>
    </citation>
    <scope>NUCLEOTIDE SEQUENCE</scope>
    <source>
        <strain evidence="3">Allen 5258</strain>
    </source>
</reference>
<proteinExistence type="predicted"/>
<dbReference type="PANTHER" id="PTHR36978">
    <property type="entry name" value="P-LOOP CONTAINING NUCLEOTIDE TRIPHOSPHATE HYDROLASE"/>
    <property type="match status" value="1"/>
</dbReference>
<keyword evidence="1" id="KW-0812">Transmembrane</keyword>
<keyword evidence="4" id="KW-1185">Reference proteome</keyword>
<dbReference type="Proteomes" id="UP001276659">
    <property type="component" value="Unassembled WGS sequence"/>
</dbReference>
<feature type="transmembrane region" description="Helical" evidence="1">
    <location>
        <begin position="12"/>
        <end position="31"/>
    </location>
</feature>
<dbReference type="EMBL" id="JASNWA010000009">
    <property type="protein sequence ID" value="KAK3170141.1"/>
    <property type="molecule type" value="Genomic_DNA"/>
</dbReference>
<dbReference type="Pfam" id="PF24800">
    <property type="entry name" value="DUF7702"/>
    <property type="match status" value="1"/>
</dbReference>
<organism evidence="3 4">
    <name type="scientific">Lepraria neglecta</name>
    <dbReference type="NCBI Taxonomy" id="209136"/>
    <lineage>
        <taxon>Eukaryota</taxon>
        <taxon>Fungi</taxon>
        <taxon>Dikarya</taxon>
        <taxon>Ascomycota</taxon>
        <taxon>Pezizomycotina</taxon>
        <taxon>Lecanoromycetes</taxon>
        <taxon>OSLEUM clade</taxon>
        <taxon>Lecanoromycetidae</taxon>
        <taxon>Lecanorales</taxon>
        <taxon>Lecanorineae</taxon>
        <taxon>Stereocaulaceae</taxon>
        <taxon>Lepraria</taxon>
    </lineage>
</organism>
<sequence length="356" mass="41219">MANIRNLPWGEKWILIAILAALPFLAVRLLYSILADFEDNNTFNIINGNATVQLCMAVIEEFIITIFFLATGLAAPSLKSTISFGLALERLLDGPAYHSGQAIVMREEAHLKNWISIAQQTPYKNASDKAFVKHKLREQLRGYVAMTDSPPIQFVQELMEIYPHAKVICTVRDPDDWWRSMEPVIRNAKMPFFRFVFYWLPALRYFVTCYKAKENGRYRELYIQDGNNIFVRETYDYHMRYLKRVVPEEKLHSFSVEDGWEPLCKLLHKPVPDEPFPRANDAATVESSFKSMVLKGLLRWAQVFYGGIWLAFNRALLPVHANTPHLIQPIIHRIQSRVPVNTRSQTPIRHLQTLSL</sequence>
<name>A0AAE0DHQ7_9LECA</name>
<protein>
    <recommendedName>
        <fullName evidence="2">DUF7702 domain-containing protein</fullName>
    </recommendedName>
</protein>
<feature type="domain" description="DUF7702" evidence="2">
    <location>
        <begin position="3"/>
        <end position="75"/>
    </location>
</feature>
<evidence type="ECO:0000313" key="3">
    <source>
        <dbReference type="EMBL" id="KAK3170141.1"/>
    </source>
</evidence>
<dbReference type="Gene3D" id="3.40.50.300">
    <property type="entry name" value="P-loop containing nucleotide triphosphate hydrolases"/>
    <property type="match status" value="1"/>
</dbReference>
<dbReference type="InterPro" id="IPR027417">
    <property type="entry name" value="P-loop_NTPase"/>
</dbReference>